<dbReference type="Pfam" id="PF05553">
    <property type="entry name" value="DUF761"/>
    <property type="match status" value="1"/>
</dbReference>
<sequence>MARKKCALATRAWSMIRLALWARKGGIFKRGFLGGLKFLSRGPRHSEITSYRQFSFGDSPTVPLNLPRSIVKFPCMNPSITLDNDYNDDCDTDIDSDGVDDRYGAGYDHDHGDDHCHQGSYYDGDGDGDASVDSKADEFIERFYQQMRLQRQLSCLKYNEMLHRGVS</sequence>
<proteinExistence type="predicted"/>
<dbReference type="PANTHER" id="PTHR33265:SF5">
    <property type="entry name" value="COTTON FIBER PROTEIN"/>
    <property type="match status" value="1"/>
</dbReference>
<keyword evidence="2" id="KW-1185">Reference proteome</keyword>
<dbReference type="OMA" id="RRIMMEL"/>
<gene>
    <name evidence="1" type="ORF">AMTR_s00019p00210960</name>
</gene>
<dbReference type="PANTHER" id="PTHR33265">
    <property type="entry name" value="AVR9/CF-9 RAPIDLY ELICITED PROTEIN-RELATED"/>
    <property type="match status" value="1"/>
</dbReference>
<dbReference type="OrthoDB" id="1929803at2759"/>
<dbReference type="EMBL" id="KI393807">
    <property type="protein sequence ID" value="ERN07286.1"/>
    <property type="molecule type" value="Genomic_DNA"/>
</dbReference>
<reference evidence="2" key="1">
    <citation type="journal article" date="2013" name="Science">
        <title>The Amborella genome and the evolution of flowering plants.</title>
        <authorList>
            <consortium name="Amborella Genome Project"/>
        </authorList>
    </citation>
    <scope>NUCLEOTIDE SEQUENCE [LARGE SCALE GENOMIC DNA]</scope>
</reference>
<protein>
    <recommendedName>
        <fullName evidence="3">DUF761 domain-containing protein</fullName>
    </recommendedName>
</protein>
<dbReference type="Gramene" id="ERN07286">
    <property type="protein sequence ID" value="ERN07286"/>
    <property type="gene ID" value="AMTR_s00019p00210960"/>
</dbReference>
<evidence type="ECO:0000313" key="2">
    <source>
        <dbReference type="Proteomes" id="UP000017836"/>
    </source>
</evidence>
<dbReference type="Proteomes" id="UP000017836">
    <property type="component" value="Unassembled WGS sequence"/>
</dbReference>
<dbReference type="HOGENOM" id="CLU_083755_0_0_1"/>
<evidence type="ECO:0000313" key="1">
    <source>
        <dbReference type="EMBL" id="ERN07286.1"/>
    </source>
</evidence>
<name>W1PI37_AMBTC</name>
<organism evidence="1 2">
    <name type="scientific">Amborella trichopoda</name>
    <dbReference type="NCBI Taxonomy" id="13333"/>
    <lineage>
        <taxon>Eukaryota</taxon>
        <taxon>Viridiplantae</taxon>
        <taxon>Streptophyta</taxon>
        <taxon>Embryophyta</taxon>
        <taxon>Tracheophyta</taxon>
        <taxon>Spermatophyta</taxon>
        <taxon>Magnoliopsida</taxon>
        <taxon>Amborellales</taxon>
        <taxon>Amborellaceae</taxon>
        <taxon>Amborella</taxon>
    </lineage>
</organism>
<dbReference type="KEGG" id="atr:18435504"/>
<dbReference type="eggNOG" id="ENOG502S0U1">
    <property type="taxonomic scope" value="Eukaryota"/>
</dbReference>
<dbReference type="AlphaFoldDB" id="W1PI37"/>
<evidence type="ECO:0008006" key="3">
    <source>
        <dbReference type="Google" id="ProtNLM"/>
    </source>
</evidence>
<accession>W1PI37</accession>
<dbReference type="InterPro" id="IPR008480">
    <property type="entry name" value="DUF761_pln"/>
</dbReference>